<dbReference type="RefSeq" id="WP_341836608.1">
    <property type="nucleotide sequence ID" value="NZ_CP149822.1"/>
</dbReference>
<feature type="signal peptide" evidence="1">
    <location>
        <begin position="1"/>
        <end position="21"/>
    </location>
</feature>
<sequence>MPIKNWLAACLLILLPAVLSAQNRPVPMDPVYDNESVQPGHTVIYGNFIQRLGFSSGGFSQDIYLRNRATGKIYAMRVKATYKSKKENTFCFHLPAGEYELSSYQWTQSKWYGGTVHLEPISKNINFDEAQKLLKEGKLTEDRLQRYTFTAEPGKIQYLGTWHFDTPIVSFSDDKQALDAKNVKYYKKLDFNSALTTLPQ</sequence>
<proteinExistence type="predicted"/>
<organism evidence="2 3">
    <name type="scientific">Chitinophaga pollutisoli</name>
    <dbReference type="NCBI Taxonomy" id="3133966"/>
    <lineage>
        <taxon>Bacteria</taxon>
        <taxon>Pseudomonadati</taxon>
        <taxon>Bacteroidota</taxon>
        <taxon>Chitinophagia</taxon>
        <taxon>Chitinophagales</taxon>
        <taxon>Chitinophagaceae</taxon>
        <taxon>Chitinophaga</taxon>
    </lineage>
</organism>
<evidence type="ECO:0008006" key="4">
    <source>
        <dbReference type="Google" id="ProtNLM"/>
    </source>
</evidence>
<evidence type="ECO:0000313" key="2">
    <source>
        <dbReference type="EMBL" id="WZN41760.1"/>
    </source>
</evidence>
<feature type="chain" id="PRO_5046331889" description="Carboxypeptidase regulatory-like domain-containing protein" evidence="1">
    <location>
        <begin position="22"/>
        <end position="200"/>
    </location>
</feature>
<protein>
    <recommendedName>
        <fullName evidence="4">Carboxypeptidase regulatory-like domain-containing protein</fullName>
    </recommendedName>
</protein>
<keyword evidence="3" id="KW-1185">Reference proteome</keyword>
<dbReference type="EMBL" id="CP149822">
    <property type="protein sequence ID" value="WZN41760.1"/>
    <property type="molecule type" value="Genomic_DNA"/>
</dbReference>
<keyword evidence="1" id="KW-0732">Signal</keyword>
<reference evidence="3" key="1">
    <citation type="submission" date="2024-03" db="EMBL/GenBank/DDBJ databases">
        <title>Chitinophaga horti sp. nov., isolated from garden soil.</title>
        <authorList>
            <person name="Lee D.S."/>
            <person name="Han D.M."/>
            <person name="Baek J.H."/>
            <person name="Choi D.G."/>
            <person name="Jeon J.H."/>
            <person name="Jeon C.O."/>
        </authorList>
    </citation>
    <scope>NUCLEOTIDE SEQUENCE [LARGE SCALE GENOMIC DNA]</scope>
    <source>
        <strain evidence="3">GPA1</strain>
    </source>
</reference>
<dbReference type="Proteomes" id="UP001485459">
    <property type="component" value="Chromosome"/>
</dbReference>
<evidence type="ECO:0000313" key="3">
    <source>
        <dbReference type="Proteomes" id="UP001485459"/>
    </source>
</evidence>
<evidence type="ECO:0000256" key="1">
    <source>
        <dbReference type="SAM" id="SignalP"/>
    </source>
</evidence>
<gene>
    <name evidence="2" type="ORF">WJU16_01740</name>
</gene>
<name>A0ABZ2YPU5_9BACT</name>
<accession>A0ABZ2YPU5</accession>